<dbReference type="AlphaFoldDB" id="A0AAV5RH96"/>
<dbReference type="Proteomes" id="UP001362899">
    <property type="component" value="Unassembled WGS sequence"/>
</dbReference>
<dbReference type="GO" id="GO:0045040">
    <property type="term" value="P:protein insertion into mitochondrial outer membrane"/>
    <property type="evidence" value="ECO:0007669"/>
    <property type="project" value="TreeGrafter"/>
</dbReference>
<gene>
    <name evidence="1" type="ORF">DASB73_019220</name>
</gene>
<dbReference type="GO" id="GO:0070096">
    <property type="term" value="P:mitochondrial outer membrane translocase complex assembly"/>
    <property type="evidence" value="ECO:0007669"/>
    <property type="project" value="TreeGrafter"/>
</dbReference>
<organism evidence="1 2">
    <name type="scientific">Starmerella bacillaris</name>
    <name type="common">Yeast</name>
    <name type="synonym">Candida zemplinina</name>
    <dbReference type="NCBI Taxonomy" id="1247836"/>
    <lineage>
        <taxon>Eukaryota</taxon>
        <taxon>Fungi</taxon>
        <taxon>Dikarya</taxon>
        <taxon>Ascomycota</taxon>
        <taxon>Saccharomycotina</taxon>
        <taxon>Dipodascomycetes</taxon>
        <taxon>Dipodascales</taxon>
        <taxon>Trichomonascaceae</taxon>
        <taxon>Starmerella</taxon>
    </lineage>
</organism>
<dbReference type="PANTHER" id="PTHR28241:SF1">
    <property type="entry name" value="MITOCHONDRIAL IMPORT PROTEIN 1"/>
    <property type="match status" value="1"/>
</dbReference>
<protein>
    <submittedName>
        <fullName evidence="1">Uncharacterized protein</fullName>
    </submittedName>
</protein>
<proteinExistence type="predicted"/>
<dbReference type="PANTHER" id="PTHR28241">
    <property type="entry name" value="MITOCHONDRIAL IMPORT PROTEIN 1"/>
    <property type="match status" value="1"/>
</dbReference>
<evidence type="ECO:0000313" key="1">
    <source>
        <dbReference type="EMBL" id="GMM50964.1"/>
    </source>
</evidence>
<reference evidence="1 2" key="1">
    <citation type="journal article" date="2023" name="Elife">
        <title>Identification of key yeast species and microbe-microbe interactions impacting larval growth of Drosophila in the wild.</title>
        <authorList>
            <person name="Mure A."/>
            <person name="Sugiura Y."/>
            <person name="Maeda R."/>
            <person name="Honda K."/>
            <person name="Sakurai N."/>
            <person name="Takahashi Y."/>
            <person name="Watada M."/>
            <person name="Katoh T."/>
            <person name="Gotoh A."/>
            <person name="Gotoh Y."/>
            <person name="Taniguchi I."/>
            <person name="Nakamura K."/>
            <person name="Hayashi T."/>
            <person name="Katayama T."/>
            <person name="Uemura T."/>
            <person name="Hattori Y."/>
        </authorList>
    </citation>
    <scope>NUCLEOTIDE SEQUENCE [LARGE SCALE GENOMIC DNA]</scope>
    <source>
        <strain evidence="1 2">SB-73</strain>
    </source>
</reference>
<name>A0AAV5RH96_STABA</name>
<dbReference type="Pfam" id="PF08219">
    <property type="entry name" value="TOM13"/>
    <property type="match status" value="1"/>
</dbReference>
<comment type="caution">
    <text evidence="1">The sequence shown here is derived from an EMBL/GenBank/DDBJ whole genome shotgun (WGS) entry which is preliminary data.</text>
</comment>
<dbReference type="EMBL" id="BTGC01000003">
    <property type="protein sequence ID" value="GMM50964.1"/>
    <property type="molecule type" value="Genomic_DNA"/>
</dbReference>
<dbReference type="InterPro" id="IPR013262">
    <property type="entry name" value="OMP_MIM1/TOM13_mt"/>
</dbReference>
<evidence type="ECO:0000313" key="2">
    <source>
        <dbReference type="Proteomes" id="UP001362899"/>
    </source>
</evidence>
<accession>A0AAV5RH96</accession>
<dbReference type="GO" id="GO:0005741">
    <property type="term" value="C:mitochondrial outer membrane"/>
    <property type="evidence" value="ECO:0007669"/>
    <property type="project" value="InterPro"/>
</dbReference>
<sequence>MSFTQNEAAEIDSQRLEAIETIISEDENDDFVAEVEMDLEIEKSSYPSSAVILKRLGINLLIPFINGVFLGFGEIFAHELGLFWGWRTASVYTPQESEARRRWLFW</sequence>
<keyword evidence="2" id="KW-1185">Reference proteome</keyword>